<accession>A0A1I5YSH5</accession>
<dbReference type="Proteomes" id="UP000198577">
    <property type="component" value="Unassembled WGS sequence"/>
</dbReference>
<feature type="transmembrane region" description="Helical" evidence="1">
    <location>
        <begin position="12"/>
        <end position="33"/>
    </location>
</feature>
<evidence type="ECO:0000313" key="2">
    <source>
        <dbReference type="EMBL" id="SFQ47254.1"/>
    </source>
</evidence>
<keyword evidence="1" id="KW-1133">Transmembrane helix</keyword>
<dbReference type="AlphaFoldDB" id="A0A1I5YSH5"/>
<organism evidence="2 3">
    <name type="scientific">Caldicoprobacter faecalis</name>
    <dbReference type="NCBI Taxonomy" id="937334"/>
    <lineage>
        <taxon>Bacteria</taxon>
        <taxon>Bacillati</taxon>
        <taxon>Bacillota</taxon>
        <taxon>Clostridia</taxon>
        <taxon>Caldicoprobacterales</taxon>
        <taxon>Caldicoprobacteraceae</taxon>
        <taxon>Caldicoprobacter</taxon>
    </lineage>
</organism>
<keyword evidence="3" id="KW-1185">Reference proteome</keyword>
<name>A0A1I5YSH5_9FIRM</name>
<proteinExistence type="predicted"/>
<evidence type="ECO:0000256" key="1">
    <source>
        <dbReference type="SAM" id="Phobius"/>
    </source>
</evidence>
<evidence type="ECO:0000313" key="3">
    <source>
        <dbReference type="Proteomes" id="UP000198577"/>
    </source>
</evidence>
<dbReference type="EMBL" id="FOXR01000063">
    <property type="protein sequence ID" value="SFQ47254.1"/>
    <property type="molecule type" value="Genomic_DNA"/>
</dbReference>
<sequence length="65" mass="7122">MLLRKSIGRNNYVSTFPIISASVSILFGILSGLSSSSNKELSDSILDILVHIGLFDKINIRNSQQ</sequence>
<protein>
    <submittedName>
        <fullName evidence="2">Uncharacterized protein</fullName>
    </submittedName>
</protein>
<keyword evidence="1" id="KW-0812">Transmembrane</keyword>
<keyword evidence="1" id="KW-0472">Membrane</keyword>
<reference evidence="2 3" key="1">
    <citation type="submission" date="2016-10" db="EMBL/GenBank/DDBJ databases">
        <authorList>
            <person name="de Groot N.N."/>
        </authorList>
    </citation>
    <scope>NUCLEOTIDE SEQUENCE [LARGE SCALE GENOMIC DNA]</scope>
    <source>
        <strain evidence="2 3">DSM 20678</strain>
    </source>
</reference>
<gene>
    <name evidence="2" type="ORF">SAMN05444406_1632</name>
</gene>